<evidence type="ECO:0000259" key="1">
    <source>
        <dbReference type="Pfam" id="PF23622"/>
    </source>
</evidence>
<evidence type="ECO:0000313" key="2">
    <source>
        <dbReference type="EMBL" id="PVH48243.1"/>
    </source>
</evidence>
<dbReference type="AlphaFoldDB" id="A0A2T8JE84"/>
<dbReference type="Gene3D" id="3.80.10.10">
    <property type="entry name" value="Ribonuclease Inhibitor"/>
    <property type="match status" value="1"/>
</dbReference>
<dbReference type="Proteomes" id="UP000243499">
    <property type="component" value="Chromosome 4"/>
</dbReference>
<dbReference type="InterPro" id="IPR053772">
    <property type="entry name" value="At1g61320/At1g61330-like"/>
</dbReference>
<dbReference type="SUPFAM" id="SSF52047">
    <property type="entry name" value="RNI-like"/>
    <property type="match status" value="1"/>
</dbReference>
<dbReference type="EMBL" id="CM008049">
    <property type="protein sequence ID" value="PVH48243.1"/>
    <property type="molecule type" value="Genomic_DNA"/>
</dbReference>
<gene>
    <name evidence="2" type="ORF">PAHAL_4G288300</name>
</gene>
<accession>A0A2T8JE84</accession>
<name>A0A2T8JE84_9POAL</name>
<protein>
    <recommendedName>
        <fullName evidence="1">At1g61320/AtMIF1 LRR domain-containing protein</fullName>
    </recommendedName>
</protein>
<dbReference type="Pfam" id="PF23622">
    <property type="entry name" value="LRR_At1g61320_AtMIF1"/>
    <property type="match status" value="2"/>
</dbReference>
<sequence length="359" mass="40783">MYKYLTWRYYITKFIDHVNRVLKLQHGKVVETLEIKVDFGSILAVHLDNWVSFAAASCTKNLALELVPRYYWNRIDRYVFPFEAPELLDGEATSRLQQIQLSFVSFKLPYQFSGFPKLKRLDLYSLCVTRTDLQDLLSSCSKLEWLSIAKCDLEDEVIVDRPLSHLLYLRVARCKMTKIELDAANLRTFIYNGTQLPAPTIQAQELKMLILLKHLKLLLCHTPEDLDNILSLASFLRAAPLIEELEIHFSISGGGNADIGRLRNLPKCSYKHMRSICITGFNGIQGQAELLVHAVKNAPALEVLTIDTGNKNGKGLPQDVEHLGAFISRSCLEGKISPKTKLHINQCSCEGLHQEWVLV</sequence>
<dbReference type="InterPro" id="IPR055357">
    <property type="entry name" value="LRR_At1g61320_AtMIF1"/>
</dbReference>
<feature type="domain" description="At1g61320/AtMIF1 LRR" evidence="1">
    <location>
        <begin position="21"/>
        <end position="195"/>
    </location>
</feature>
<feature type="domain" description="At1g61320/AtMIF1 LRR" evidence="1">
    <location>
        <begin position="209"/>
        <end position="314"/>
    </location>
</feature>
<dbReference type="InterPro" id="IPR032675">
    <property type="entry name" value="LRR_dom_sf"/>
</dbReference>
<organism evidence="2">
    <name type="scientific">Panicum hallii</name>
    <dbReference type="NCBI Taxonomy" id="206008"/>
    <lineage>
        <taxon>Eukaryota</taxon>
        <taxon>Viridiplantae</taxon>
        <taxon>Streptophyta</taxon>
        <taxon>Embryophyta</taxon>
        <taxon>Tracheophyta</taxon>
        <taxon>Spermatophyta</taxon>
        <taxon>Magnoliopsida</taxon>
        <taxon>Liliopsida</taxon>
        <taxon>Poales</taxon>
        <taxon>Poaceae</taxon>
        <taxon>PACMAD clade</taxon>
        <taxon>Panicoideae</taxon>
        <taxon>Panicodae</taxon>
        <taxon>Paniceae</taxon>
        <taxon>Panicinae</taxon>
        <taxon>Panicum</taxon>
        <taxon>Panicum sect. Panicum</taxon>
    </lineage>
</organism>
<dbReference type="PANTHER" id="PTHR34145:SF57">
    <property type="entry name" value="F-BOX DOMAIN-CONTAINING PROTEIN"/>
    <property type="match status" value="1"/>
</dbReference>
<dbReference type="Gramene" id="PVH48243">
    <property type="protein sequence ID" value="PVH48243"/>
    <property type="gene ID" value="PAHAL_4G288300"/>
</dbReference>
<dbReference type="PANTHER" id="PTHR34145">
    <property type="entry name" value="OS02G0105600 PROTEIN"/>
    <property type="match status" value="1"/>
</dbReference>
<proteinExistence type="predicted"/>
<reference evidence="2" key="1">
    <citation type="submission" date="2018-04" db="EMBL/GenBank/DDBJ databases">
        <title>WGS assembly of Panicum hallii.</title>
        <authorList>
            <person name="Lovell J."/>
            <person name="Jenkins J."/>
            <person name="Lowry D."/>
            <person name="Mamidi S."/>
            <person name="Sreedasyam A."/>
            <person name="Weng X."/>
            <person name="Barry K."/>
            <person name="Bonette J."/>
            <person name="Campitelli B."/>
            <person name="Daum C."/>
            <person name="Gordon S."/>
            <person name="Gould B."/>
            <person name="Lipzen A."/>
            <person name="Macqueen A."/>
            <person name="Palacio-Mejia J."/>
            <person name="Plott C."/>
            <person name="Shakirov E."/>
            <person name="Shu S."/>
            <person name="Yoshinaga Y."/>
            <person name="Zane M."/>
            <person name="Rokhsar D."/>
            <person name="Grimwood J."/>
            <person name="Schmutz J."/>
            <person name="Juenger T."/>
        </authorList>
    </citation>
    <scope>NUCLEOTIDE SEQUENCE [LARGE SCALE GENOMIC DNA]</scope>
    <source>
        <strain evidence="2">FIL2</strain>
    </source>
</reference>